<dbReference type="PRINTS" id="PR00463">
    <property type="entry name" value="EP450I"/>
</dbReference>
<dbReference type="InterPro" id="IPR001128">
    <property type="entry name" value="Cyt_P450"/>
</dbReference>
<evidence type="ECO:0000256" key="4">
    <source>
        <dbReference type="ARBA" id="ARBA00023002"/>
    </source>
</evidence>
<name>A0ABM0JUD1_APLCA</name>
<evidence type="ECO:0000313" key="9">
    <source>
        <dbReference type="RefSeq" id="XP_005101694.1"/>
    </source>
</evidence>
<dbReference type="Pfam" id="PF00067">
    <property type="entry name" value="p450"/>
    <property type="match status" value="1"/>
</dbReference>
<evidence type="ECO:0000256" key="1">
    <source>
        <dbReference type="ARBA" id="ARBA00004370"/>
    </source>
</evidence>
<evidence type="ECO:0000313" key="10">
    <source>
        <dbReference type="RefSeq" id="XP_035826490.1"/>
    </source>
</evidence>
<comment type="similarity">
    <text evidence="2">Belongs to the cytochrome P450 family.</text>
</comment>
<evidence type="ECO:0000256" key="3">
    <source>
        <dbReference type="ARBA" id="ARBA00022723"/>
    </source>
</evidence>
<keyword evidence="7" id="KW-0812">Transmembrane</keyword>
<keyword evidence="6 7" id="KW-0472">Membrane</keyword>
<dbReference type="InterPro" id="IPR002401">
    <property type="entry name" value="Cyt_P450_E_grp-I"/>
</dbReference>
<dbReference type="PANTHER" id="PTHR24300:SF403">
    <property type="entry name" value="CYTOCHROME P450 306A1"/>
    <property type="match status" value="1"/>
</dbReference>
<evidence type="ECO:0000256" key="5">
    <source>
        <dbReference type="ARBA" id="ARBA00023004"/>
    </source>
</evidence>
<keyword evidence="3" id="KW-0479">Metal-binding</keyword>
<keyword evidence="7" id="KW-1133">Transmembrane helix</keyword>
<dbReference type="PANTHER" id="PTHR24300">
    <property type="entry name" value="CYTOCHROME P450 508A4-RELATED"/>
    <property type="match status" value="1"/>
</dbReference>
<evidence type="ECO:0000256" key="2">
    <source>
        <dbReference type="ARBA" id="ARBA00010617"/>
    </source>
</evidence>
<keyword evidence="5" id="KW-0408">Iron</keyword>
<keyword evidence="4" id="KW-0560">Oxidoreductase</keyword>
<dbReference type="SUPFAM" id="SSF48264">
    <property type="entry name" value="Cytochrome P450"/>
    <property type="match status" value="1"/>
</dbReference>
<accession>A0ABM0JUD1</accession>
<keyword evidence="8" id="KW-1185">Reference proteome</keyword>
<dbReference type="InterPro" id="IPR036396">
    <property type="entry name" value="Cyt_P450_sf"/>
</dbReference>
<evidence type="ECO:0000256" key="6">
    <source>
        <dbReference type="ARBA" id="ARBA00023136"/>
    </source>
</evidence>
<sequence length="497" mass="56667">MSFFVTLVSDNLVTIAIFLLVLLLARRLRPRPGLPPGPRGWPFVGNLFLLMKPDKREVFRKLRQKYGDLVSLSVGGQPILLVNGVDKLHEVFVDHGKEFDKRPQVFTVLKVGQGKAVVHSSGHVWKEHRGFVLSNMKELGIGKTTFQQNVVEEIKPFLDVLDSTKGDDFDPRFCVQTAMSNIICSICFGKRFEYEDPDFKDILNIFDENMRISGSTSIVNYFPFLENLPGDPFKCGACLDNVDKIQVILKRWIERHRKTLDPSKPRDIIDRYILELETKRKTGEATTMDETQLLKLVGDLFVGGTETTATTLRWALLFLVRHPEMQQRIYEEVISTLKGRTQLSILDKKGMPFTSAAILEIQRLGDIAPFVLPHSNFEEVTLGKYTIPAGCVVIPNVNSVHHDPDIWEHPLEFRPSRFLDNNGSVVNRKELMPFFIGPRMCPGKSLAKMEVFLFLTSIIQHFEILPTDSERLPALEGHVGITYVPHPHSLRFVKRRH</sequence>
<evidence type="ECO:0000313" key="8">
    <source>
        <dbReference type="Proteomes" id="UP000694888"/>
    </source>
</evidence>
<dbReference type="RefSeq" id="XP_005101694.1">
    <property type="nucleotide sequence ID" value="XM_005101637.3"/>
</dbReference>
<feature type="transmembrane region" description="Helical" evidence="7">
    <location>
        <begin position="6"/>
        <end position="25"/>
    </location>
</feature>
<dbReference type="InterPro" id="IPR050182">
    <property type="entry name" value="Cytochrome_P450_fam2"/>
</dbReference>
<dbReference type="InterPro" id="IPR008069">
    <property type="entry name" value="Cyt_P450_E_grp-I_CYP2D-like"/>
</dbReference>
<comment type="subcellular location">
    <subcellularLocation>
        <location evidence="1">Membrane</location>
    </subcellularLocation>
</comment>
<dbReference type="Proteomes" id="UP000694888">
    <property type="component" value="Unplaced"/>
</dbReference>
<proteinExistence type="inferred from homology"/>
<protein>
    <submittedName>
        <fullName evidence="9 10">Cytochrome P450 2U1</fullName>
    </submittedName>
</protein>
<dbReference type="GeneID" id="101852552"/>
<organism evidence="8 9">
    <name type="scientific">Aplysia californica</name>
    <name type="common">California sea hare</name>
    <dbReference type="NCBI Taxonomy" id="6500"/>
    <lineage>
        <taxon>Eukaryota</taxon>
        <taxon>Metazoa</taxon>
        <taxon>Spiralia</taxon>
        <taxon>Lophotrochozoa</taxon>
        <taxon>Mollusca</taxon>
        <taxon>Gastropoda</taxon>
        <taxon>Heterobranchia</taxon>
        <taxon>Euthyneura</taxon>
        <taxon>Tectipleura</taxon>
        <taxon>Aplysiida</taxon>
        <taxon>Aplysioidea</taxon>
        <taxon>Aplysiidae</taxon>
        <taxon>Aplysia</taxon>
    </lineage>
</organism>
<dbReference type="PRINTS" id="PR00385">
    <property type="entry name" value="P450"/>
</dbReference>
<reference evidence="9 10" key="1">
    <citation type="submission" date="2025-05" db="UniProtKB">
        <authorList>
            <consortium name="RefSeq"/>
        </authorList>
    </citation>
    <scope>IDENTIFICATION</scope>
</reference>
<evidence type="ECO:0000256" key="7">
    <source>
        <dbReference type="SAM" id="Phobius"/>
    </source>
</evidence>
<dbReference type="RefSeq" id="XP_035826490.1">
    <property type="nucleotide sequence ID" value="XM_035970597.1"/>
</dbReference>
<dbReference type="Gene3D" id="1.10.630.10">
    <property type="entry name" value="Cytochrome P450"/>
    <property type="match status" value="1"/>
</dbReference>
<dbReference type="PRINTS" id="PR01686">
    <property type="entry name" value="EP450ICYP2D"/>
</dbReference>
<gene>
    <name evidence="9 10" type="primary">LOC101852552</name>
</gene>